<evidence type="ECO:0000313" key="2">
    <source>
        <dbReference type="Proteomes" id="UP000887574"/>
    </source>
</evidence>
<dbReference type="InterPro" id="IPR055261">
    <property type="entry name" value="PI_transfer_N"/>
</dbReference>
<evidence type="ECO:0000313" key="3">
    <source>
        <dbReference type="WBParaSite" id="jg13952"/>
    </source>
</evidence>
<proteinExistence type="predicted"/>
<dbReference type="Gene3D" id="3.30.530.20">
    <property type="match status" value="1"/>
</dbReference>
<dbReference type="InterPro" id="IPR023393">
    <property type="entry name" value="START-like_dom_sf"/>
</dbReference>
<dbReference type="SUPFAM" id="SSF55961">
    <property type="entry name" value="Bet v1-like"/>
    <property type="match status" value="1"/>
</dbReference>
<accession>A0A915CYA5</accession>
<dbReference type="Pfam" id="PF02121">
    <property type="entry name" value="IP_trans"/>
    <property type="match status" value="1"/>
</dbReference>
<dbReference type="Proteomes" id="UP000887574">
    <property type="component" value="Unplaced"/>
</dbReference>
<dbReference type="WBParaSite" id="jg13952">
    <property type="protein sequence ID" value="jg13952"/>
    <property type="gene ID" value="jg13952"/>
</dbReference>
<organism evidence="2 3">
    <name type="scientific">Ditylenchus dipsaci</name>
    <dbReference type="NCBI Taxonomy" id="166011"/>
    <lineage>
        <taxon>Eukaryota</taxon>
        <taxon>Metazoa</taxon>
        <taxon>Ecdysozoa</taxon>
        <taxon>Nematoda</taxon>
        <taxon>Chromadorea</taxon>
        <taxon>Rhabditida</taxon>
        <taxon>Tylenchina</taxon>
        <taxon>Tylenchomorpha</taxon>
        <taxon>Sphaerularioidea</taxon>
        <taxon>Anguinidae</taxon>
        <taxon>Anguininae</taxon>
        <taxon>Ditylenchus</taxon>
    </lineage>
</organism>
<feature type="domain" description="Phosphatidylinositol transfer protein N-terminal" evidence="1">
    <location>
        <begin position="1"/>
        <end position="144"/>
    </location>
</feature>
<keyword evidence="2" id="KW-1185">Reference proteome</keyword>
<reference evidence="3" key="1">
    <citation type="submission" date="2022-11" db="UniProtKB">
        <authorList>
            <consortium name="WormBaseParasite"/>
        </authorList>
    </citation>
    <scope>IDENTIFICATION</scope>
</reference>
<protein>
    <recommendedName>
        <fullName evidence="1">Phosphatidylinositol transfer protein N-terminal domain-containing protein</fullName>
    </recommendedName>
</protein>
<dbReference type="AlphaFoldDB" id="A0A915CYA5"/>
<evidence type="ECO:0000259" key="1">
    <source>
        <dbReference type="Pfam" id="PF02121"/>
    </source>
</evidence>
<sequence length="186" mass="21368">MPTKEYRFPMPMMMDQFVHALRYSAARNAESISEGGDTVQVIERRILQTSVFSVPSGDCHYTSLRLTMNNARAVVPRGLHRFLPAHAFDVIQEFWSDQSSHRLRITSPRYKSLLIEVDVKVTNAEVASTNIFALTGRSLDRDVVLWMPSTIACYGKRTEDPNLMLQRLSEGLDLYRRIGKQQIYQE</sequence>
<name>A0A915CYA5_9BILA</name>